<sequence length="432" mass="47595">MEGSMSLHNTGHGNGIRMTTLPSGLVLISERLPHIRSVALGLSFLTGGRDDPRDQGGIAHMIEHMVFRGTRDKDVIAINIAAETHGAELNAFTDKETTCFYGRFPGDQFGPVTALMAETVSGPAFRAEELTKEKQVVSEEIRTAQEDPDSIGLNLLFRAAYGDHGMGRHILGTIDSVNGLSDADLRGRYSDCYGPACGVAVAVGDVEHERLASALGSLLETRPECRSPARSPIVRSGPSVLVETRKELSQIYLYLAKPGLAYADQQRRALTVLNMAVGGGVSSRLFQRLREQEALVYSVGSFAEKYSDSGLLGVYLVTDHRKLARCLAVLREELARLRRDRLTEEEFERARNMTKSSVLLSLESTSTRMFRLARTWQLLGRVVTVDETVEAYNRLTRSEVENLIDQLLVSDFEYCGAVGPLSEEEVRQTLEA</sequence>
<dbReference type="SUPFAM" id="SSF63411">
    <property type="entry name" value="LuxS/MPP-like metallohydrolase"/>
    <property type="match status" value="2"/>
</dbReference>
<organism evidence="5 6">
    <name type="scientific">candidate division WOR-3 bacterium</name>
    <dbReference type="NCBI Taxonomy" id="2052148"/>
    <lineage>
        <taxon>Bacteria</taxon>
        <taxon>Bacteria division WOR-3</taxon>
    </lineage>
</organism>
<dbReference type="InterPro" id="IPR050361">
    <property type="entry name" value="MPP/UQCRC_Complex"/>
</dbReference>
<dbReference type="Proteomes" id="UP000779900">
    <property type="component" value="Unassembled WGS sequence"/>
</dbReference>
<dbReference type="Pfam" id="PF00675">
    <property type="entry name" value="Peptidase_M16"/>
    <property type="match status" value="1"/>
</dbReference>
<dbReference type="GO" id="GO:0046872">
    <property type="term" value="F:metal ion binding"/>
    <property type="evidence" value="ECO:0007669"/>
    <property type="project" value="InterPro"/>
</dbReference>
<dbReference type="PANTHER" id="PTHR11851">
    <property type="entry name" value="METALLOPROTEASE"/>
    <property type="match status" value="1"/>
</dbReference>
<gene>
    <name evidence="5" type="ORF">FJY68_11155</name>
</gene>
<protein>
    <submittedName>
        <fullName evidence="5">Insulinase family protein</fullName>
    </submittedName>
</protein>
<dbReference type="InterPro" id="IPR011765">
    <property type="entry name" value="Pept_M16_N"/>
</dbReference>
<dbReference type="Pfam" id="PF05193">
    <property type="entry name" value="Peptidase_M16_C"/>
    <property type="match status" value="1"/>
</dbReference>
<dbReference type="PROSITE" id="PS00143">
    <property type="entry name" value="INSULINASE"/>
    <property type="match status" value="1"/>
</dbReference>
<evidence type="ECO:0000313" key="5">
    <source>
        <dbReference type="EMBL" id="MBM3332385.1"/>
    </source>
</evidence>
<feature type="domain" description="Peptidase M16 C-terminal" evidence="4">
    <location>
        <begin position="182"/>
        <end position="352"/>
    </location>
</feature>
<name>A0A938BS92_UNCW3</name>
<feature type="domain" description="Peptidase M16 N-terminal" evidence="3">
    <location>
        <begin position="28"/>
        <end position="173"/>
    </location>
</feature>
<comment type="caution">
    <text evidence="5">The sequence shown here is derived from an EMBL/GenBank/DDBJ whole genome shotgun (WGS) entry which is preliminary data.</text>
</comment>
<dbReference type="InterPro" id="IPR011249">
    <property type="entry name" value="Metalloenz_LuxS/M16"/>
</dbReference>
<evidence type="ECO:0000256" key="2">
    <source>
        <dbReference type="RuleBase" id="RU004447"/>
    </source>
</evidence>
<accession>A0A938BS92</accession>
<reference evidence="5" key="1">
    <citation type="submission" date="2019-03" db="EMBL/GenBank/DDBJ databases">
        <title>Lake Tanganyika Metagenome-Assembled Genomes (MAGs).</title>
        <authorList>
            <person name="Tran P."/>
        </authorList>
    </citation>
    <scope>NUCLEOTIDE SEQUENCE</scope>
    <source>
        <strain evidence="5">K_DeepCast_150m_m2_040</strain>
    </source>
</reference>
<evidence type="ECO:0000259" key="3">
    <source>
        <dbReference type="Pfam" id="PF00675"/>
    </source>
</evidence>
<evidence type="ECO:0000313" key="6">
    <source>
        <dbReference type="Proteomes" id="UP000779900"/>
    </source>
</evidence>
<comment type="similarity">
    <text evidence="1 2">Belongs to the peptidase M16 family.</text>
</comment>
<dbReference type="InterPro" id="IPR001431">
    <property type="entry name" value="Pept_M16_Zn_BS"/>
</dbReference>
<proteinExistence type="inferred from homology"/>
<dbReference type="GO" id="GO:0006508">
    <property type="term" value="P:proteolysis"/>
    <property type="evidence" value="ECO:0007669"/>
    <property type="project" value="InterPro"/>
</dbReference>
<dbReference type="PANTHER" id="PTHR11851:SF49">
    <property type="entry name" value="MITOCHONDRIAL-PROCESSING PEPTIDASE SUBUNIT ALPHA"/>
    <property type="match status" value="1"/>
</dbReference>
<dbReference type="Gene3D" id="3.30.830.10">
    <property type="entry name" value="Metalloenzyme, LuxS/M16 peptidase-like"/>
    <property type="match status" value="2"/>
</dbReference>
<evidence type="ECO:0000256" key="1">
    <source>
        <dbReference type="ARBA" id="ARBA00007261"/>
    </source>
</evidence>
<dbReference type="EMBL" id="VGIR01000081">
    <property type="protein sequence ID" value="MBM3332385.1"/>
    <property type="molecule type" value="Genomic_DNA"/>
</dbReference>
<dbReference type="GO" id="GO:0004222">
    <property type="term" value="F:metalloendopeptidase activity"/>
    <property type="evidence" value="ECO:0007669"/>
    <property type="project" value="InterPro"/>
</dbReference>
<evidence type="ECO:0000259" key="4">
    <source>
        <dbReference type="Pfam" id="PF05193"/>
    </source>
</evidence>
<dbReference type="AlphaFoldDB" id="A0A938BS92"/>
<dbReference type="InterPro" id="IPR007863">
    <property type="entry name" value="Peptidase_M16_C"/>
</dbReference>